<protein>
    <recommendedName>
        <fullName evidence="3">Alcohol acetyltransferase</fullName>
    </recommendedName>
</protein>
<dbReference type="AlphaFoldDB" id="A0A1M6XR54"/>
<reference evidence="1 2" key="1">
    <citation type="submission" date="2016-11" db="EMBL/GenBank/DDBJ databases">
        <authorList>
            <person name="Jaros S."/>
            <person name="Januszkiewicz K."/>
            <person name="Wedrychowicz H."/>
        </authorList>
    </citation>
    <scope>NUCLEOTIDE SEQUENCE [LARGE SCALE GENOMIC DNA]</scope>
    <source>
        <strain evidence="1 2">DSM 14214</strain>
    </source>
</reference>
<evidence type="ECO:0000313" key="2">
    <source>
        <dbReference type="Proteomes" id="UP000183975"/>
    </source>
</evidence>
<proteinExistence type="predicted"/>
<evidence type="ECO:0008006" key="3">
    <source>
        <dbReference type="Google" id="ProtNLM"/>
    </source>
</evidence>
<accession>A0A1M6XR54</accession>
<organism evidence="1 2">
    <name type="scientific">Anaerotignum lactatifermentans DSM 14214</name>
    <dbReference type="NCBI Taxonomy" id="1121323"/>
    <lineage>
        <taxon>Bacteria</taxon>
        <taxon>Bacillati</taxon>
        <taxon>Bacillota</taxon>
        <taxon>Clostridia</taxon>
        <taxon>Lachnospirales</taxon>
        <taxon>Anaerotignaceae</taxon>
        <taxon>Anaerotignum</taxon>
    </lineage>
</organism>
<dbReference type="Proteomes" id="UP000183975">
    <property type="component" value="Unassembled WGS sequence"/>
</dbReference>
<evidence type="ECO:0000313" key="1">
    <source>
        <dbReference type="EMBL" id="SHL08477.1"/>
    </source>
</evidence>
<keyword evidence="2" id="KW-1185">Reference proteome</keyword>
<dbReference type="RefSeq" id="WP_072852871.1">
    <property type="nucleotide sequence ID" value="NZ_FRAH01000065.1"/>
</dbReference>
<name>A0A1M6XR54_9FIRM</name>
<dbReference type="OrthoDB" id="4876345at2"/>
<dbReference type="EMBL" id="FRAH01000065">
    <property type="protein sequence ID" value="SHL08477.1"/>
    <property type="molecule type" value="Genomic_DNA"/>
</dbReference>
<gene>
    <name evidence="1" type="ORF">SAMN02745138_02845</name>
</gene>
<sequence length="425" mass="48757">MSDAKWSRLENAAKIFPSTTSREDTKVFRFTCELTEMVQEAPLQAALEETLEFFPFYRYSLRRGLFWYFYEESREKPVVREEHLPPCSKLYHPDRHGLLFSVTYYRCRINLEVYHSLTDGTGALAFLRMLTIHYIKQVHGEEVLSHEALRNAVPVPERMSDSFARYYTGKKKYEKQKVKRAYRISGIRLPDHQIRVIEGTASASQILQKSHEYGTTASIFLCSVLLRAIHAQMPKRAEKYPVNLSVPVNLRNYFPSESARNFFSVITVGYDFGKNPDDFASVIAAVKEGFAKELTDEKVKGRLNDLCALEHNLLTRMVPLFLKDISLNIANRVSAREITMAFSNIGRVDMPAEMAPYLRQFGVFVSTKRMQVCLCSYGDRLTMGFSAPFVDTSVQRHFFRQLTEMGIDVELTANVQEGGEAHADL</sequence>